<feature type="domain" description="Glucose-6-phosphate dehydrogenase C-terminal" evidence="8">
    <location>
        <begin position="170"/>
        <end position="405"/>
    </location>
</feature>
<reference evidence="9" key="1">
    <citation type="submission" date="2020-06" db="EMBL/GenBank/DDBJ databases">
        <title>Legume-microbial interactions unlock mineral nutrients during tropical forest succession.</title>
        <authorList>
            <person name="Epihov D.Z."/>
        </authorList>
    </citation>
    <scope>NUCLEOTIDE SEQUENCE [LARGE SCALE GENOMIC DNA]</scope>
    <source>
        <strain evidence="9">Pan2503</strain>
    </source>
</reference>
<dbReference type="Pfam" id="PF02781">
    <property type="entry name" value="G6PD_C"/>
    <property type="match status" value="1"/>
</dbReference>
<dbReference type="Gene3D" id="3.30.360.10">
    <property type="entry name" value="Dihydrodipicolinate Reductase, domain 2"/>
    <property type="match status" value="1"/>
</dbReference>
<feature type="domain" description="Glucose-6-phosphate dehydrogenase NAD-binding" evidence="7">
    <location>
        <begin position="1"/>
        <end position="168"/>
    </location>
</feature>
<keyword evidence="5" id="KW-0560">Oxidoreductase</keyword>
<dbReference type="InterPro" id="IPR019796">
    <property type="entry name" value="G6P_DH_AS"/>
</dbReference>
<dbReference type="HAMAP" id="MF_00966">
    <property type="entry name" value="G6PD"/>
    <property type="match status" value="1"/>
</dbReference>
<dbReference type="Proteomes" id="UP000567293">
    <property type="component" value="Unassembled WGS sequence"/>
</dbReference>
<evidence type="ECO:0000256" key="3">
    <source>
        <dbReference type="ARBA" id="ARBA00022526"/>
    </source>
</evidence>
<sequence length="405" mass="46080">ALCNLAEEKLLPEQFAVVGFSADDFTTASFREHLVEEIPKFAASPIAPQLLDWMCERAYYVKGDFQDADAYQRLEQQIAEADRKYNTLGNRLFYLAVAPRFFSTIAKMLASCCLSKEEDGHWARVIVEKPFGHDLASAKQLNQELKQVLTEKQIYRIDHYLGKETVQNVMVFRFSNNIIEPLWNRNYVDHVQITAAETVGVEHRGGFYETAGALRDMVPNHLFQLLTMTAMEPPISFDADEVRNKQAEVLHAIQPLAPEDVLTNTVRGQYGSGAVDGQRVPGYRGEPAVARDSNTETFVALKLLIDNWRWAGVPFYLRTGKRLARRVTEIVIQFRRTPFVLFRNTSVRNLETNRLVIHIQPEEGISLSFGAKVPGSIMKLGLVNMDFDYSTYFGMEHSTGYERLL</sequence>
<dbReference type="SUPFAM" id="SSF51735">
    <property type="entry name" value="NAD(P)-binding Rossmann-fold domains"/>
    <property type="match status" value="1"/>
</dbReference>
<accession>A0A7V8SZA4</accession>
<dbReference type="PRINTS" id="PR00079">
    <property type="entry name" value="G6PDHDRGNASE"/>
</dbReference>
<comment type="similarity">
    <text evidence="2">Belongs to the glucose-6-phosphate dehydrogenase family.</text>
</comment>
<dbReference type="InterPro" id="IPR036291">
    <property type="entry name" value="NAD(P)-bd_dom_sf"/>
</dbReference>
<evidence type="ECO:0000259" key="8">
    <source>
        <dbReference type="Pfam" id="PF02781"/>
    </source>
</evidence>
<keyword evidence="3" id="KW-0313">Glucose metabolism</keyword>
<feature type="non-terminal residue" evidence="9">
    <location>
        <position position="1"/>
    </location>
</feature>
<dbReference type="InterPro" id="IPR022675">
    <property type="entry name" value="G6P_DH_C"/>
</dbReference>
<protein>
    <submittedName>
        <fullName evidence="9">Glucose-6-phosphate dehydrogenase</fullName>
    </submittedName>
</protein>
<dbReference type="InterPro" id="IPR022674">
    <property type="entry name" value="G6P_DH_NAD-bd"/>
</dbReference>
<dbReference type="SUPFAM" id="SSF55347">
    <property type="entry name" value="Glyceraldehyde-3-phosphate dehydrogenase-like, C-terminal domain"/>
    <property type="match status" value="1"/>
</dbReference>
<keyword evidence="10" id="KW-1185">Reference proteome</keyword>
<evidence type="ECO:0000259" key="7">
    <source>
        <dbReference type="Pfam" id="PF00479"/>
    </source>
</evidence>
<evidence type="ECO:0000256" key="2">
    <source>
        <dbReference type="ARBA" id="ARBA00009975"/>
    </source>
</evidence>
<dbReference type="Pfam" id="PF00479">
    <property type="entry name" value="G6PD_N"/>
    <property type="match status" value="1"/>
</dbReference>
<proteinExistence type="inferred from homology"/>
<dbReference type="GO" id="GO:0006006">
    <property type="term" value="P:glucose metabolic process"/>
    <property type="evidence" value="ECO:0007669"/>
    <property type="project" value="UniProtKB-KW"/>
</dbReference>
<evidence type="ECO:0000256" key="5">
    <source>
        <dbReference type="ARBA" id="ARBA00023002"/>
    </source>
</evidence>
<evidence type="ECO:0000256" key="4">
    <source>
        <dbReference type="ARBA" id="ARBA00022857"/>
    </source>
</evidence>
<keyword evidence="6" id="KW-0119">Carbohydrate metabolism</keyword>
<evidence type="ECO:0000256" key="6">
    <source>
        <dbReference type="ARBA" id="ARBA00023277"/>
    </source>
</evidence>
<dbReference type="PANTHER" id="PTHR23429:SF0">
    <property type="entry name" value="GLUCOSE-6-PHOSPHATE 1-DEHYDROGENASE"/>
    <property type="match status" value="1"/>
</dbReference>
<dbReference type="GO" id="GO:0050661">
    <property type="term" value="F:NADP binding"/>
    <property type="evidence" value="ECO:0007669"/>
    <property type="project" value="InterPro"/>
</dbReference>
<dbReference type="AlphaFoldDB" id="A0A7V8SZA4"/>
<dbReference type="InterPro" id="IPR001282">
    <property type="entry name" value="G6P_DH"/>
</dbReference>
<feature type="non-terminal residue" evidence="9">
    <location>
        <position position="405"/>
    </location>
</feature>
<dbReference type="GO" id="GO:0004345">
    <property type="term" value="F:glucose-6-phosphate dehydrogenase activity"/>
    <property type="evidence" value="ECO:0007669"/>
    <property type="project" value="InterPro"/>
</dbReference>
<comment type="pathway">
    <text evidence="1">Carbohydrate degradation; pentose phosphate pathway; D-ribulose 5-phosphate from D-glucose 6-phosphate (oxidative stage): step 1/3.</text>
</comment>
<dbReference type="GO" id="GO:0005829">
    <property type="term" value="C:cytosol"/>
    <property type="evidence" value="ECO:0007669"/>
    <property type="project" value="TreeGrafter"/>
</dbReference>
<comment type="caution">
    <text evidence="9">The sequence shown here is derived from an EMBL/GenBank/DDBJ whole genome shotgun (WGS) entry which is preliminary data.</text>
</comment>
<organism evidence="9 10">
    <name type="scientific">Candidatus Acidiferrum panamense</name>
    <dbReference type="NCBI Taxonomy" id="2741543"/>
    <lineage>
        <taxon>Bacteria</taxon>
        <taxon>Pseudomonadati</taxon>
        <taxon>Acidobacteriota</taxon>
        <taxon>Terriglobia</taxon>
        <taxon>Candidatus Acidiferrales</taxon>
        <taxon>Candidatus Acidiferrum</taxon>
    </lineage>
</organism>
<dbReference type="Gene3D" id="3.40.50.720">
    <property type="entry name" value="NAD(P)-binding Rossmann-like Domain"/>
    <property type="match status" value="1"/>
</dbReference>
<dbReference type="GO" id="GO:0009051">
    <property type="term" value="P:pentose-phosphate shunt, oxidative branch"/>
    <property type="evidence" value="ECO:0007669"/>
    <property type="project" value="TreeGrafter"/>
</dbReference>
<dbReference type="UniPathway" id="UPA00115"/>
<dbReference type="EMBL" id="JACDQQ010002033">
    <property type="protein sequence ID" value="MBA0087497.1"/>
    <property type="molecule type" value="Genomic_DNA"/>
</dbReference>
<evidence type="ECO:0000256" key="1">
    <source>
        <dbReference type="ARBA" id="ARBA00004937"/>
    </source>
</evidence>
<evidence type="ECO:0000313" key="9">
    <source>
        <dbReference type="EMBL" id="MBA0087497.1"/>
    </source>
</evidence>
<dbReference type="NCBIfam" id="TIGR00871">
    <property type="entry name" value="zwf"/>
    <property type="match status" value="1"/>
</dbReference>
<evidence type="ECO:0000313" key="10">
    <source>
        <dbReference type="Proteomes" id="UP000567293"/>
    </source>
</evidence>
<dbReference type="PANTHER" id="PTHR23429">
    <property type="entry name" value="GLUCOSE-6-PHOSPHATE 1-DEHYDROGENASE G6PD"/>
    <property type="match status" value="1"/>
</dbReference>
<gene>
    <name evidence="9" type="primary">zwf</name>
    <name evidence="9" type="ORF">HRJ53_21130</name>
</gene>
<keyword evidence="4" id="KW-0521">NADP</keyword>
<dbReference type="PROSITE" id="PS00069">
    <property type="entry name" value="G6P_DEHYDROGENASE"/>
    <property type="match status" value="1"/>
</dbReference>
<name>A0A7V8SZA4_9BACT</name>